<keyword evidence="1" id="KW-1133">Transmembrane helix</keyword>
<dbReference type="OrthoDB" id="6604875at2759"/>
<evidence type="ECO:0000256" key="1">
    <source>
        <dbReference type="SAM" id="Phobius"/>
    </source>
</evidence>
<protein>
    <recommendedName>
        <fullName evidence="2">Distal membrane-arm assembly complex protein 1-like domain-containing protein</fullName>
    </recommendedName>
</protein>
<keyword evidence="4" id="KW-1185">Reference proteome</keyword>
<feature type="transmembrane region" description="Helical" evidence="1">
    <location>
        <begin position="67"/>
        <end position="83"/>
    </location>
</feature>
<name>A0A8H6ZU25_PLEOS</name>
<evidence type="ECO:0000259" key="2">
    <source>
        <dbReference type="Pfam" id="PF15055"/>
    </source>
</evidence>
<reference evidence="3" key="1">
    <citation type="submission" date="2019-07" db="EMBL/GenBank/DDBJ databases">
        <authorList>
            <person name="Palmer J.M."/>
        </authorList>
    </citation>
    <scope>NUCLEOTIDE SEQUENCE</scope>
    <source>
        <strain evidence="3">PC9</strain>
    </source>
</reference>
<keyword evidence="1" id="KW-0812">Transmembrane</keyword>
<feature type="domain" description="Distal membrane-arm assembly complex protein 1-like" evidence="2">
    <location>
        <begin position="31"/>
        <end position="62"/>
    </location>
</feature>
<dbReference type="InterPro" id="IPR028036">
    <property type="entry name" value="DMAC1-like_dom"/>
</dbReference>
<keyword evidence="1" id="KW-0472">Membrane</keyword>
<dbReference type="RefSeq" id="XP_036630853.1">
    <property type="nucleotide sequence ID" value="XM_036777233.1"/>
</dbReference>
<accession>A0A8H6ZU25</accession>
<dbReference type="AlphaFoldDB" id="A0A8H6ZU25"/>
<sequence length="89" mass="9419">MSSTTNEDSPKPVRPSQSLTEHIHAMPGSKDCLSCRIVGTGTFAGVGTYALYQARPAALGSPMQKRLVAGLGVCLLIGGVIRWRQYASV</sequence>
<comment type="caution">
    <text evidence="3">The sequence shown here is derived from an EMBL/GenBank/DDBJ whole genome shotgun (WGS) entry which is preliminary data.</text>
</comment>
<dbReference type="VEuPathDB" id="FungiDB:PC9H_007705"/>
<evidence type="ECO:0000313" key="4">
    <source>
        <dbReference type="Proteomes" id="UP000623687"/>
    </source>
</evidence>
<dbReference type="Proteomes" id="UP000623687">
    <property type="component" value="Unassembled WGS sequence"/>
</dbReference>
<evidence type="ECO:0000313" key="3">
    <source>
        <dbReference type="EMBL" id="KAF7428481.1"/>
    </source>
</evidence>
<dbReference type="GeneID" id="59377523"/>
<organism evidence="3 4">
    <name type="scientific">Pleurotus ostreatus</name>
    <name type="common">Oyster mushroom</name>
    <name type="synonym">White-rot fungus</name>
    <dbReference type="NCBI Taxonomy" id="5322"/>
    <lineage>
        <taxon>Eukaryota</taxon>
        <taxon>Fungi</taxon>
        <taxon>Dikarya</taxon>
        <taxon>Basidiomycota</taxon>
        <taxon>Agaricomycotina</taxon>
        <taxon>Agaricomycetes</taxon>
        <taxon>Agaricomycetidae</taxon>
        <taxon>Agaricales</taxon>
        <taxon>Pleurotineae</taxon>
        <taxon>Pleurotaceae</taxon>
        <taxon>Pleurotus</taxon>
    </lineage>
</organism>
<dbReference type="EMBL" id="JACETU010000005">
    <property type="protein sequence ID" value="KAF7428481.1"/>
    <property type="molecule type" value="Genomic_DNA"/>
</dbReference>
<gene>
    <name evidence="3" type="ORF">PC9H_007705</name>
</gene>
<proteinExistence type="predicted"/>
<dbReference type="Pfam" id="PF15055">
    <property type="entry name" value="DMAC1_Dmo2"/>
    <property type="match status" value="1"/>
</dbReference>